<dbReference type="SUPFAM" id="SSF53187">
    <property type="entry name" value="Zn-dependent exopeptidases"/>
    <property type="match status" value="1"/>
</dbReference>
<gene>
    <name evidence="6" type="ordered locus">Glov_0643</name>
</gene>
<dbReference type="STRING" id="398767.Glov_0643"/>
<evidence type="ECO:0000256" key="2">
    <source>
        <dbReference type="ARBA" id="ARBA00022723"/>
    </source>
</evidence>
<protein>
    <submittedName>
        <fullName evidence="6">Succinylglutamate desuccinylase/aspartoacylase</fullName>
    </submittedName>
</protein>
<evidence type="ECO:0000313" key="7">
    <source>
        <dbReference type="Proteomes" id="UP000002420"/>
    </source>
</evidence>
<sequence length="314" mass="34388">MKRDLLLMTAPVRDSFDIPCHEIGPKAAHPAAAFVAGLHGDELNGTFILSRLADFLNGVEAGKHPGLKLLKKVLIIPAVNVLGINLRSRTWPFDKSDMNRMFPGNVSGETTQRIALAVLEATKKAEYRVDLHTSGVDFEELPQVRLYSPSDAQRATARHFGLTAIMERSISPVFTTTLMHAWQVWPGQSFLLRVGQGGTVQLGHCQQVFRGLVAFLGQTGILAGVSLAEGDEDICHFRQGSSKRLYAGKAGTFVSDCQVGRWVRTGQELGYIYDSFSGNVIEKVEAPANGLLTGIRRHPLLFEGDLLLRINPKS</sequence>
<dbReference type="GO" id="GO:0046872">
    <property type="term" value="F:metal ion binding"/>
    <property type="evidence" value="ECO:0007669"/>
    <property type="project" value="UniProtKB-KW"/>
</dbReference>
<dbReference type="HOGENOM" id="CLU_857454_0_0_7"/>
<dbReference type="InterPro" id="IPR053138">
    <property type="entry name" value="N-alpha-Ac-DABA_deacetylase"/>
</dbReference>
<dbReference type="Gene3D" id="3.40.630.10">
    <property type="entry name" value="Zn peptidases"/>
    <property type="match status" value="1"/>
</dbReference>
<evidence type="ECO:0000256" key="3">
    <source>
        <dbReference type="ARBA" id="ARBA00022801"/>
    </source>
</evidence>
<reference evidence="6 7" key="1">
    <citation type="submission" date="2008-05" db="EMBL/GenBank/DDBJ databases">
        <title>Complete sequence of chromosome of Geobacter lovleyi SZ.</title>
        <authorList>
            <consortium name="US DOE Joint Genome Institute"/>
            <person name="Lucas S."/>
            <person name="Copeland A."/>
            <person name="Lapidus A."/>
            <person name="Glavina del Rio T."/>
            <person name="Dalin E."/>
            <person name="Tice H."/>
            <person name="Bruce D."/>
            <person name="Goodwin L."/>
            <person name="Pitluck S."/>
            <person name="Chertkov O."/>
            <person name="Meincke L."/>
            <person name="Brettin T."/>
            <person name="Detter J.C."/>
            <person name="Han C."/>
            <person name="Tapia R."/>
            <person name="Kuske C.R."/>
            <person name="Schmutz J."/>
            <person name="Larimer F."/>
            <person name="Land M."/>
            <person name="Hauser L."/>
            <person name="Kyrpides N."/>
            <person name="Mikhailova N."/>
            <person name="Sung Y."/>
            <person name="Fletcher K.E."/>
            <person name="Ritalahti K.M."/>
            <person name="Loeffler F.E."/>
            <person name="Richardson P."/>
        </authorList>
    </citation>
    <scope>NUCLEOTIDE SEQUENCE [LARGE SCALE GENOMIC DNA]</scope>
    <source>
        <strain evidence="7">ATCC BAA-1151 / DSM 17278 / SZ</strain>
    </source>
</reference>
<dbReference type="EMBL" id="CP001089">
    <property type="protein sequence ID" value="ACD94369.1"/>
    <property type="molecule type" value="Genomic_DNA"/>
</dbReference>
<keyword evidence="7" id="KW-1185">Reference proteome</keyword>
<name>B3E3V5_TRIL1</name>
<dbReference type="CDD" id="cd06253">
    <property type="entry name" value="M14_ASTE_ASPA-like"/>
    <property type="match status" value="1"/>
</dbReference>
<evidence type="ECO:0000313" key="6">
    <source>
        <dbReference type="EMBL" id="ACD94369.1"/>
    </source>
</evidence>
<evidence type="ECO:0000259" key="5">
    <source>
        <dbReference type="Pfam" id="PF24827"/>
    </source>
</evidence>
<keyword evidence="3" id="KW-0378">Hydrolase</keyword>
<keyword evidence="4" id="KW-0862">Zinc</keyword>
<evidence type="ECO:0000256" key="4">
    <source>
        <dbReference type="ARBA" id="ARBA00022833"/>
    </source>
</evidence>
<dbReference type="PANTHER" id="PTHR37326:SF1">
    <property type="entry name" value="BLL3975 PROTEIN"/>
    <property type="match status" value="1"/>
</dbReference>
<dbReference type="Proteomes" id="UP000002420">
    <property type="component" value="Chromosome"/>
</dbReference>
<organism evidence="6 7">
    <name type="scientific">Trichlorobacter lovleyi (strain ATCC BAA-1151 / DSM 17278 / SZ)</name>
    <name type="common">Geobacter lovleyi</name>
    <dbReference type="NCBI Taxonomy" id="398767"/>
    <lineage>
        <taxon>Bacteria</taxon>
        <taxon>Pseudomonadati</taxon>
        <taxon>Thermodesulfobacteriota</taxon>
        <taxon>Desulfuromonadia</taxon>
        <taxon>Geobacterales</taxon>
        <taxon>Geobacteraceae</taxon>
        <taxon>Trichlorobacter</taxon>
    </lineage>
</organism>
<dbReference type="eggNOG" id="COG3608">
    <property type="taxonomic scope" value="Bacteria"/>
</dbReference>
<evidence type="ECO:0000256" key="1">
    <source>
        <dbReference type="ARBA" id="ARBA00001947"/>
    </source>
</evidence>
<dbReference type="KEGG" id="glo:Glov_0643"/>
<comment type="cofactor">
    <cofactor evidence="1">
        <name>Zn(2+)</name>
        <dbReference type="ChEBI" id="CHEBI:29105"/>
    </cofactor>
</comment>
<dbReference type="AlphaFoldDB" id="B3E3V5"/>
<accession>B3E3V5</accession>
<proteinExistence type="predicted"/>
<dbReference type="Pfam" id="PF24827">
    <property type="entry name" value="AstE_AspA_cat"/>
    <property type="match status" value="1"/>
</dbReference>
<dbReference type="GO" id="GO:0016788">
    <property type="term" value="F:hydrolase activity, acting on ester bonds"/>
    <property type="evidence" value="ECO:0007669"/>
    <property type="project" value="InterPro"/>
</dbReference>
<keyword evidence="2" id="KW-0479">Metal-binding</keyword>
<dbReference type="InterPro" id="IPR055438">
    <property type="entry name" value="AstE_AspA_cat"/>
</dbReference>
<dbReference type="OrthoDB" id="9782876at2"/>
<dbReference type="RefSeq" id="WP_012468725.1">
    <property type="nucleotide sequence ID" value="NC_010814.1"/>
</dbReference>
<dbReference type="PANTHER" id="PTHR37326">
    <property type="entry name" value="BLL3975 PROTEIN"/>
    <property type="match status" value="1"/>
</dbReference>
<feature type="domain" description="Succinylglutamate desuccinylase/Aspartoacylase catalytic" evidence="5">
    <location>
        <begin position="30"/>
        <end position="207"/>
    </location>
</feature>